<dbReference type="Proteomes" id="UP000001514">
    <property type="component" value="Unassembled WGS sequence"/>
</dbReference>
<name>D8RVR2_SELML</name>
<evidence type="ECO:0000313" key="3">
    <source>
        <dbReference type="Proteomes" id="UP000001514"/>
    </source>
</evidence>
<organism evidence="3">
    <name type="scientific">Selaginella moellendorffii</name>
    <name type="common">Spikemoss</name>
    <dbReference type="NCBI Taxonomy" id="88036"/>
    <lineage>
        <taxon>Eukaryota</taxon>
        <taxon>Viridiplantae</taxon>
        <taxon>Streptophyta</taxon>
        <taxon>Embryophyta</taxon>
        <taxon>Tracheophyta</taxon>
        <taxon>Lycopodiopsida</taxon>
        <taxon>Selaginellales</taxon>
        <taxon>Selaginellaceae</taxon>
        <taxon>Selaginella</taxon>
    </lineage>
</organism>
<feature type="non-terminal residue" evidence="2">
    <location>
        <position position="1"/>
    </location>
</feature>
<dbReference type="EMBL" id="GL377591">
    <property type="protein sequence ID" value="EFJ23820.1"/>
    <property type="molecule type" value="Genomic_DNA"/>
</dbReference>
<dbReference type="KEGG" id="smo:SELMODRAFT_106758"/>
<evidence type="ECO:0000313" key="1">
    <source>
        <dbReference type="EMBL" id="EFJ21459.1"/>
    </source>
</evidence>
<keyword evidence="3" id="KW-1185">Reference proteome</keyword>
<gene>
    <name evidence="2" type="ORF">SELMODRAFT_103036</name>
    <name evidence="1" type="ORF">SELMODRAFT_106758</name>
</gene>
<sequence length="60" mass="6255">NSPALPPSTGKSEPNRSRMSVCIQLIRTTVCPEAAASADTKLVFPTPGLPSSKTALPHPK</sequence>
<dbReference type="AlphaFoldDB" id="D8RVR2"/>
<reference evidence="2 3" key="1">
    <citation type="journal article" date="2011" name="Science">
        <title>The Selaginella genome identifies genetic changes associated with the evolution of vascular plants.</title>
        <authorList>
            <person name="Banks J.A."/>
            <person name="Nishiyama T."/>
            <person name="Hasebe M."/>
            <person name="Bowman J.L."/>
            <person name="Gribskov M."/>
            <person name="dePamphilis C."/>
            <person name="Albert V.A."/>
            <person name="Aono N."/>
            <person name="Aoyama T."/>
            <person name="Ambrose B.A."/>
            <person name="Ashton N.W."/>
            <person name="Axtell M.J."/>
            <person name="Barker E."/>
            <person name="Barker M.S."/>
            <person name="Bennetzen J.L."/>
            <person name="Bonawitz N.D."/>
            <person name="Chapple C."/>
            <person name="Cheng C."/>
            <person name="Correa L.G."/>
            <person name="Dacre M."/>
            <person name="DeBarry J."/>
            <person name="Dreyer I."/>
            <person name="Elias M."/>
            <person name="Engstrom E.M."/>
            <person name="Estelle M."/>
            <person name="Feng L."/>
            <person name="Finet C."/>
            <person name="Floyd S.K."/>
            <person name="Frommer W.B."/>
            <person name="Fujita T."/>
            <person name="Gramzow L."/>
            <person name="Gutensohn M."/>
            <person name="Harholt J."/>
            <person name="Hattori M."/>
            <person name="Heyl A."/>
            <person name="Hirai T."/>
            <person name="Hiwatashi Y."/>
            <person name="Ishikawa M."/>
            <person name="Iwata M."/>
            <person name="Karol K.G."/>
            <person name="Koehler B."/>
            <person name="Kolukisaoglu U."/>
            <person name="Kubo M."/>
            <person name="Kurata T."/>
            <person name="Lalonde S."/>
            <person name="Li K."/>
            <person name="Li Y."/>
            <person name="Litt A."/>
            <person name="Lyons E."/>
            <person name="Manning G."/>
            <person name="Maruyama T."/>
            <person name="Michael T.P."/>
            <person name="Mikami K."/>
            <person name="Miyazaki S."/>
            <person name="Morinaga S."/>
            <person name="Murata T."/>
            <person name="Mueller-Roeber B."/>
            <person name="Nelson D.R."/>
            <person name="Obara M."/>
            <person name="Oguri Y."/>
            <person name="Olmstead R.G."/>
            <person name="Onodera N."/>
            <person name="Petersen B.L."/>
            <person name="Pils B."/>
            <person name="Prigge M."/>
            <person name="Rensing S.A."/>
            <person name="Riano-Pachon D.M."/>
            <person name="Roberts A.W."/>
            <person name="Sato Y."/>
            <person name="Scheller H.V."/>
            <person name="Schulz B."/>
            <person name="Schulz C."/>
            <person name="Shakirov E.V."/>
            <person name="Shibagaki N."/>
            <person name="Shinohara N."/>
            <person name="Shippen D.E."/>
            <person name="Soerensen I."/>
            <person name="Sotooka R."/>
            <person name="Sugimoto N."/>
            <person name="Sugita M."/>
            <person name="Sumikawa N."/>
            <person name="Tanurdzic M."/>
            <person name="Theissen G."/>
            <person name="Ulvskov P."/>
            <person name="Wakazuki S."/>
            <person name="Weng J.K."/>
            <person name="Willats W.W."/>
            <person name="Wipf D."/>
            <person name="Wolf P.G."/>
            <person name="Yang L."/>
            <person name="Zimmer A.D."/>
            <person name="Zhu Q."/>
            <person name="Mitros T."/>
            <person name="Hellsten U."/>
            <person name="Loque D."/>
            <person name="Otillar R."/>
            <person name="Salamov A."/>
            <person name="Schmutz J."/>
            <person name="Shapiro H."/>
            <person name="Lindquist E."/>
            <person name="Lucas S."/>
            <person name="Rokhsar D."/>
            <person name="Grigoriev I.V."/>
        </authorList>
    </citation>
    <scope>NUCLEOTIDE SEQUENCE [LARGE SCALE GENOMIC DNA]</scope>
</reference>
<evidence type="ECO:0000313" key="2">
    <source>
        <dbReference type="EMBL" id="EFJ23820.1"/>
    </source>
</evidence>
<dbReference type="HOGENOM" id="CLU_2948829_0_0_1"/>
<dbReference type="KEGG" id="smo:SELMODRAFT_103036"/>
<protein>
    <submittedName>
        <fullName evidence="2">Uncharacterized protein</fullName>
    </submittedName>
</protein>
<accession>D8RVR2</accession>
<dbReference type="EMBL" id="GL377599">
    <property type="protein sequence ID" value="EFJ21459.1"/>
    <property type="molecule type" value="Genomic_DNA"/>
</dbReference>
<dbReference type="Gramene" id="EFJ23820">
    <property type="protein sequence ID" value="EFJ23820"/>
    <property type="gene ID" value="SELMODRAFT_103036"/>
</dbReference>
<proteinExistence type="predicted"/>
<dbReference type="InParanoid" id="D8RVR2"/>
<dbReference type="Gramene" id="EFJ21459">
    <property type="protein sequence ID" value="EFJ21459"/>
    <property type="gene ID" value="SELMODRAFT_106758"/>
</dbReference>